<dbReference type="EMBL" id="BGPR01008657">
    <property type="protein sequence ID" value="GBN35185.1"/>
    <property type="molecule type" value="Genomic_DNA"/>
</dbReference>
<evidence type="ECO:0000313" key="2">
    <source>
        <dbReference type="Proteomes" id="UP000499080"/>
    </source>
</evidence>
<protein>
    <submittedName>
        <fullName evidence="1">Uncharacterized protein</fullName>
    </submittedName>
</protein>
<dbReference type="AlphaFoldDB" id="A0A4Y2N718"/>
<comment type="caution">
    <text evidence="1">The sequence shown here is derived from an EMBL/GenBank/DDBJ whole genome shotgun (WGS) entry which is preliminary data.</text>
</comment>
<organism evidence="1 2">
    <name type="scientific">Araneus ventricosus</name>
    <name type="common">Orbweaver spider</name>
    <name type="synonym">Epeira ventricosa</name>
    <dbReference type="NCBI Taxonomy" id="182803"/>
    <lineage>
        <taxon>Eukaryota</taxon>
        <taxon>Metazoa</taxon>
        <taxon>Ecdysozoa</taxon>
        <taxon>Arthropoda</taxon>
        <taxon>Chelicerata</taxon>
        <taxon>Arachnida</taxon>
        <taxon>Araneae</taxon>
        <taxon>Araneomorphae</taxon>
        <taxon>Entelegynae</taxon>
        <taxon>Araneoidea</taxon>
        <taxon>Araneidae</taxon>
        <taxon>Araneus</taxon>
    </lineage>
</organism>
<reference evidence="1 2" key="1">
    <citation type="journal article" date="2019" name="Sci. Rep.">
        <title>Orb-weaving spider Araneus ventricosus genome elucidates the spidroin gene catalogue.</title>
        <authorList>
            <person name="Kono N."/>
            <person name="Nakamura H."/>
            <person name="Ohtoshi R."/>
            <person name="Moran D.A.P."/>
            <person name="Shinohara A."/>
            <person name="Yoshida Y."/>
            <person name="Fujiwara M."/>
            <person name="Mori M."/>
            <person name="Tomita M."/>
            <person name="Arakawa K."/>
        </authorList>
    </citation>
    <scope>NUCLEOTIDE SEQUENCE [LARGE SCALE GENOMIC DNA]</scope>
</reference>
<gene>
    <name evidence="1" type="ORF">AVEN_233399_1</name>
</gene>
<proteinExistence type="predicted"/>
<dbReference type="Proteomes" id="UP000499080">
    <property type="component" value="Unassembled WGS sequence"/>
</dbReference>
<sequence length="90" mass="10216">MNPMVLKSTCDEDNTSVCTHLKNFSVTRAYGRLTLNLRYNAYEAYIHGVSVMESNLEPSCPEAEILLPGDSIPWNIWTHGQSMCITFQIF</sequence>
<keyword evidence="2" id="KW-1185">Reference proteome</keyword>
<evidence type="ECO:0000313" key="1">
    <source>
        <dbReference type="EMBL" id="GBN35185.1"/>
    </source>
</evidence>
<accession>A0A4Y2N718</accession>
<name>A0A4Y2N718_ARAVE</name>